<sequence>MTALLERLSTALAARTSRRGFLARSAVVGSAVAVSPLGYVLKPQSAYAAVCGIDSTCSSGYTVFCATVNNGVNRCPPGSLVGGWWKSDGSGYCCGGPRYYIDCHSYCSCGCDGRSRFCGEGCRNCSCGCGPAGQCDQRKVCCNEFRYGQCNQDVRCTGPVWCRVVTCTPPYQIPTWGCTSTSATDQRTNNHSAPGLTDCTAIARKHTELGGPGGPLGEQRTPEWPTADRAGVYQHFDGGSIYFSGTTGAHAVQGAIRDRWAQLGWENAFGFPTTDEWRTPDGVGRFTHFQWGSIYWTPDTGANAVQGLIRDAWAQLGWETGVLGYPLISETRTPNGRGAYNHFQRGSIYWSPATSAHHVRGAIRDRWAGSGWEAGPLGFPTTDEAPVAGGAFSVFENGSIYWSPATGARIVTEPIRLAWLNAGGPEGNLGFPSGEARPDGNDRVRQDFQRGSARLTVSTGRVDLLR</sequence>
<dbReference type="RefSeq" id="WP_380139399.1">
    <property type="nucleotide sequence ID" value="NZ_JBHLUI010000011.1"/>
</dbReference>
<dbReference type="InterPro" id="IPR006311">
    <property type="entry name" value="TAT_signal"/>
</dbReference>
<keyword evidence="2" id="KW-1185">Reference proteome</keyword>
<dbReference type="EMBL" id="JBHMDM010000009">
    <property type="protein sequence ID" value="MFB9378742.1"/>
    <property type="molecule type" value="Genomic_DNA"/>
</dbReference>
<dbReference type="PROSITE" id="PS51318">
    <property type="entry name" value="TAT"/>
    <property type="match status" value="1"/>
</dbReference>
<gene>
    <name evidence="1" type="ORF">ACFFVI_17405</name>
</gene>
<comment type="caution">
    <text evidence="1">The sequence shown here is derived from an EMBL/GenBank/DDBJ whole genome shotgun (WGS) entry which is preliminary data.</text>
</comment>
<dbReference type="Pfam" id="PF08310">
    <property type="entry name" value="LGFP"/>
    <property type="match status" value="4"/>
</dbReference>
<dbReference type="InterPro" id="IPR013207">
    <property type="entry name" value="LGFP"/>
</dbReference>
<dbReference type="InterPro" id="IPR019546">
    <property type="entry name" value="TAT_signal_bac_arc"/>
</dbReference>
<accession>A0ABV5LXC5</accession>
<dbReference type="NCBIfam" id="TIGR01409">
    <property type="entry name" value="TAT_signal_seq"/>
    <property type="match status" value="1"/>
</dbReference>
<evidence type="ECO:0000313" key="1">
    <source>
        <dbReference type="EMBL" id="MFB9378742.1"/>
    </source>
</evidence>
<organism evidence="1 2">
    <name type="scientific">Kineococcus gynurae</name>
    <dbReference type="NCBI Taxonomy" id="452979"/>
    <lineage>
        <taxon>Bacteria</taxon>
        <taxon>Bacillati</taxon>
        <taxon>Actinomycetota</taxon>
        <taxon>Actinomycetes</taxon>
        <taxon>Kineosporiales</taxon>
        <taxon>Kineosporiaceae</taxon>
        <taxon>Kineococcus</taxon>
    </lineage>
</organism>
<name>A0ABV5LXC5_9ACTN</name>
<proteinExistence type="predicted"/>
<evidence type="ECO:0000313" key="2">
    <source>
        <dbReference type="Proteomes" id="UP001589748"/>
    </source>
</evidence>
<protein>
    <submittedName>
        <fullName evidence="1">LGFP repeat-containing protein</fullName>
    </submittedName>
</protein>
<reference evidence="1 2" key="1">
    <citation type="submission" date="2024-09" db="EMBL/GenBank/DDBJ databases">
        <authorList>
            <person name="Sun Q."/>
            <person name="Mori K."/>
        </authorList>
    </citation>
    <scope>NUCLEOTIDE SEQUENCE [LARGE SCALE GENOMIC DNA]</scope>
    <source>
        <strain evidence="1 2">TISTR 1856</strain>
    </source>
</reference>
<dbReference type="Proteomes" id="UP001589748">
    <property type="component" value="Unassembled WGS sequence"/>
</dbReference>